<name>A0A1V4SRK0_9CLOT</name>
<evidence type="ECO:0000313" key="9">
    <source>
        <dbReference type="EMBL" id="OPX46510.1"/>
    </source>
</evidence>
<dbReference type="Proteomes" id="UP000191448">
    <property type="component" value="Unassembled WGS sequence"/>
</dbReference>
<comment type="caution">
    <text evidence="9">The sequence shown here is derived from an EMBL/GenBank/DDBJ whole genome shotgun (WGS) entry which is preliminary data.</text>
</comment>
<evidence type="ECO:0000256" key="7">
    <source>
        <dbReference type="RuleBase" id="RU367037"/>
    </source>
</evidence>
<dbReference type="NCBIfam" id="TIGR01753">
    <property type="entry name" value="flav_short"/>
    <property type="match status" value="1"/>
</dbReference>
<dbReference type="InterPro" id="IPR029039">
    <property type="entry name" value="Flavoprotein-like_sf"/>
</dbReference>
<evidence type="ECO:0000259" key="8">
    <source>
        <dbReference type="PROSITE" id="PS50902"/>
    </source>
</evidence>
<dbReference type="SUPFAM" id="SSF52218">
    <property type="entry name" value="Flavoproteins"/>
    <property type="match status" value="1"/>
</dbReference>
<comment type="similarity">
    <text evidence="2 7">Belongs to the flavodoxin family.</text>
</comment>
<dbReference type="EMBL" id="LTAY01000081">
    <property type="protein sequence ID" value="OPX46510.1"/>
    <property type="molecule type" value="Genomic_DNA"/>
</dbReference>
<reference evidence="9 10" key="1">
    <citation type="submission" date="2016-02" db="EMBL/GenBank/DDBJ databases">
        <title>Genome sequence of Clostridium thermobutyricum DSM 4928.</title>
        <authorList>
            <person name="Poehlein A."/>
            <person name="Daniel R."/>
        </authorList>
    </citation>
    <scope>NUCLEOTIDE SEQUENCE [LARGE SCALE GENOMIC DNA]</scope>
    <source>
        <strain evidence="9 10">DSM 4928</strain>
    </source>
</reference>
<dbReference type="InterPro" id="IPR010087">
    <property type="entry name" value="Flav_short"/>
</dbReference>
<evidence type="ECO:0000313" key="10">
    <source>
        <dbReference type="Proteomes" id="UP000191448"/>
    </source>
</evidence>
<keyword evidence="5 7" id="KW-0288">FMN</keyword>
<sequence length="140" mass="15518">MKVNIIYWTGTGNTEEMANLLAKGVKEAGAELTIKTVGESSKEDITNCDLVMLGSPAMGSEVIEEMEMEPFVEEIKEVVSGKDMILFGSYGWGTGEWMELWEERMEGYGANLVKNGVITNEFPEGEEREKLIEIGKSVVK</sequence>
<evidence type="ECO:0000256" key="2">
    <source>
        <dbReference type="ARBA" id="ARBA00005267"/>
    </source>
</evidence>
<proteinExistence type="inferred from homology"/>
<dbReference type="PANTHER" id="PTHR43717:SF1">
    <property type="entry name" value="ANAEROBIC NITRIC OXIDE REDUCTASE FLAVORUBREDOXIN"/>
    <property type="match status" value="1"/>
</dbReference>
<evidence type="ECO:0000256" key="1">
    <source>
        <dbReference type="ARBA" id="ARBA00001917"/>
    </source>
</evidence>
<dbReference type="Pfam" id="PF00258">
    <property type="entry name" value="Flavodoxin_1"/>
    <property type="match status" value="1"/>
</dbReference>
<dbReference type="InterPro" id="IPR001226">
    <property type="entry name" value="Flavodoxin_CS"/>
</dbReference>
<dbReference type="PANTHER" id="PTHR43717">
    <property type="entry name" value="ANAEROBIC NITRIC OXIDE REDUCTASE FLAVORUBREDOXIN"/>
    <property type="match status" value="1"/>
</dbReference>
<evidence type="ECO:0000256" key="5">
    <source>
        <dbReference type="ARBA" id="ARBA00022643"/>
    </source>
</evidence>
<comment type="cofactor">
    <cofactor evidence="1 7">
        <name>FMN</name>
        <dbReference type="ChEBI" id="CHEBI:58210"/>
    </cofactor>
</comment>
<dbReference type="PROSITE" id="PS50902">
    <property type="entry name" value="FLAVODOXIN_LIKE"/>
    <property type="match status" value="1"/>
</dbReference>
<dbReference type="GO" id="GO:0010181">
    <property type="term" value="F:FMN binding"/>
    <property type="evidence" value="ECO:0007669"/>
    <property type="project" value="UniProtKB-UniRule"/>
</dbReference>
<accession>A0A1V4SRK0</accession>
<keyword evidence="3 7" id="KW-0813">Transport</keyword>
<keyword evidence="4 7" id="KW-0285">Flavoprotein</keyword>
<dbReference type="AlphaFoldDB" id="A0A1V4SRK0"/>
<dbReference type="InterPro" id="IPR008254">
    <property type="entry name" value="Flavodoxin/NO_synth"/>
</dbReference>
<feature type="domain" description="Flavodoxin-like" evidence="8">
    <location>
        <begin position="3"/>
        <end position="139"/>
    </location>
</feature>
<gene>
    <name evidence="9" type="ORF">CLTHE_27310</name>
</gene>
<evidence type="ECO:0000256" key="4">
    <source>
        <dbReference type="ARBA" id="ARBA00022630"/>
    </source>
</evidence>
<dbReference type="PROSITE" id="PS00201">
    <property type="entry name" value="FLAVODOXIN"/>
    <property type="match status" value="1"/>
</dbReference>
<comment type="function">
    <text evidence="7">Low-potential electron donor to a number of redox enzymes.</text>
</comment>
<organism evidence="9 10">
    <name type="scientific">Clostridium thermobutyricum DSM 4928</name>
    <dbReference type="NCBI Taxonomy" id="1121339"/>
    <lineage>
        <taxon>Bacteria</taxon>
        <taxon>Bacillati</taxon>
        <taxon>Bacillota</taxon>
        <taxon>Clostridia</taxon>
        <taxon>Eubacteriales</taxon>
        <taxon>Clostridiaceae</taxon>
        <taxon>Clostridium</taxon>
    </lineage>
</organism>
<dbReference type="Gene3D" id="3.40.50.360">
    <property type="match status" value="1"/>
</dbReference>
<dbReference type="GO" id="GO:0009055">
    <property type="term" value="F:electron transfer activity"/>
    <property type="evidence" value="ECO:0007669"/>
    <property type="project" value="UniProtKB-UniRule"/>
</dbReference>
<dbReference type="GO" id="GO:0016651">
    <property type="term" value="F:oxidoreductase activity, acting on NAD(P)H"/>
    <property type="evidence" value="ECO:0007669"/>
    <property type="project" value="UniProtKB-ARBA"/>
</dbReference>
<protein>
    <recommendedName>
        <fullName evidence="7">Flavodoxin</fullName>
    </recommendedName>
</protein>
<keyword evidence="6 7" id="KW-0249">Electron transport</keyword>
<evidence type="ECO:0000256" key="3">
    <source>
        <dbReference type="ARBA" id="ARBA00022448"/>
    </source>
</evidence>
<evidence type="ECO:0000256" key="6">
    <source>
        <dbReference type="ARBA" id="ARBA00022982"/>
    </source>
</evidence>